<dbReference type="AlphaFoldDB" id="A0A2T6ZYB7"/>
<organism evidence="2 3">
    <name type="scientific">Tuber borchii</name>
    <name type="common">White truffle</name>
    <dbReference type="NCBI Taxonomy" id="42251"/>
    <lineage>
        <taxon>Eukaryota</taxon>
        <taxon>Fungi</taxon>
        <taxon>Dikarya</taxon>
        <taxon>Ascomycota</taxon>
        <taxon>Pezizomycotina</taxon>
        <taxon>Pezizomycetes</taxon>
        <taxon>Pezizales</taxon>
        <taxon>Tuberaceae</taxon>
        <taxon>Tuber</taxon>
    </lineage>
</organism>
<name>A0A2T6ZYB7_TUBBO</name>
<feature type="compositionally biased region" description="Pro residues" evidence="1">
    <location>
        <begin position="14"/>
        <end position="24"/>
    </location>
</feature>
<proteinExistence type="predicted"/>
<accession>A0A2T6ZYB7</accession>
<protein>
    <submittedName>
        <fullName evidence="2">Uncharacterized protein</fullName>
    </submittedName>
</protein>
<dbReference type="EMBL" id="NESQ01000064">
    <property type="protein sequence ID" value="PUU80482.1"/>
    <property type="molecule type" value="Genomic_DNA"/>
</dbReference>
<reference evidence="2 3" key="1">
    <citation type="submission" date="2017-04" db="EMBL/GenBank/DDBJ databases">
        <title>Draft genome sequence of Tuber borchii Vittad., a whitish edible truffle.</title>
        <authorList>
            <consortium name="DOE Joint Genome Institute"/>
            <person name="Murat C."/>
            <person name="Kuo A."/>
            <person name="Barry K.W."/>
            <person name="Clum A."/>
            <person name="Dockter R.B."/>
            <person name="Fauchery L."/>
            <person name="Iotti M."/>
            <person name="Kohler A."/>
            <person name="Labutti K."/>
            <person name="Lindquist E.A."/>
            <person name="Lipzen A."/>
            <person name="Ohm R.A."/>
            <person name="Wang M."/>
            <person name="Grigoriev I.V."/>
            <person name="Zambonelli A."/>
            <person name="Martin F.M."/>
        </authorList>
    </citation>
    <scope>NUCLEOTIDE SEQUENCE [LARGE SCALE GENOMIC DNA]</scope>
    <source>
        <strain evidence="2 3">Tbo3840</strain>
    </source>
</reference>
<evidence type="ECO:0000313" key="2">
    <source>
        <dbReference type="EMBL" id="PUU80482.1"/>
    </source>
</evidence>
<dbReference type="OrthoDB" id="5376604at2759"/>
<feature type="region of interest" description="Disordered" evidence="1">
    <location>
        <begin position="112"/>
        <end position="150"/>
    </location>
</feature>
<sequence>MDFSLGSPFGQISPPDPPAPPPPGQMQRPESRPPPPVDSWSAQQSSLGLRFYRLGLPGIAELILNTTAKLDTSALMKDAASLEGACPASGAGIITEGVRDAHGVLVVPHGSSGAGSAAAGAGGSSSGVGGGVSTPPETPSTSGRKPEKSDRLIAHKAKSIMDLKQADFDIQVILARISAVEYNPLDPVLAEVPESAKPYAGFLLGLVRCYSETDNEHEKKTLQCVALYHLHIVFDGLVKHFRGKDARTKASEVLCHVMTDMPMAKSANSFVTLATASRWLRELCDYMGGARFAQHLLYVRGDFTITNFKQMMTSAERLRIIKEALADARDYYRTQLDELYGTFIPQYVPAFYSDALAGR</sequence>
<comment type="caution">
    <text evidence="2">The sequence shown here is derived from an EMBL/GenBank/DDBJ whole genome shotgun (WGS) entry which is preliminary data.</text>
</comment>
<keyword evidence="3" id="KW-1185">Reference proteome</keyword>
<dbReference type="Proteomes" id="UP000244722">
    <property type="component" value="Unassembled WGS sequence"/>
</dbReference>
<evidence type="ECO:0000256" key="1">
    <source>
        <dbReference type="SAM" id="MobiDB-lite"/>
    </source>
</evidence>
<feature type="compositionally biased region" description="Gly residues" evidence="1">
    <location>
        <begin position="120"/>
        <end position="132"/>
    </location>
</feature>
<evidence type="ECO:0000313" key="3">
    <source>
        <dbReference type="Proteomes" id="UP000244722"/>
    </source>
</evidence>
<gene>
    <name evidence="2" type="ORF">B9Z19DRAFT_734915</name>
</gene>
<feature type="region of interest" description="Disordered" evidence="1">
    <location>
        <begin position="1"/>
        <end position="42"/>
    </location>
</feature>